<evidence type="ECO:0000259" key="2">
    <source>
        <dbReference type="SMART" id="SM00829"/>
    </source>
</evidence>
<reference evidence="3 4" key="1">
    <citation type="submission" date="2021-06" db="EMBL/GenBank/DDBJ databases">
        <title>Ecological speciation of a Streptomyces species isolated from different habitats and geographic origins.</title>
        <authorList>
            <person name="Wang J."/>
        </authorList>
    </citation>
    <scope>NUCLEOTIDE SEQUENCE [LARGE SCALE GENOMIC DNA]</scope>
    <source>
        <strain evidence="3 4">FXJ8.012</strain>
    </source>
</reference>
<dbReference type="PANTHER" id="PTHR43205:SF7">
    <property type="entry name" value="PROSTAGLANDIN REDUCTASE 1"/>
    <property type="match status" value="1"/>
</dbReference>
<dbReference type="InterPro" id="IPR041694">
    <property type="entry name" value="ADH_N_2"/>
</dbReference>
<organism evidence="3 4">
    <name type="scientific">Streptomyces olivaceus</name>
    <dbReference type="NCBI Taxonomy" id="47716"/>
    <lineage>
        <taxon>Bacteria</taxon>
        <taxon>Bacillati</taxon>
        <taxon>Actinomycetota</taxon>
        <taxon>Actinomycetes</taxon>
        <taxon>Kitasatosporales</taxon>
        <taxon>Streptomycetaceae</taxon>
        <taxon>Streptomyces</taxon>
    </lineage>
</organism>
<dbReference type="PANTHER" id="PTHR43205">
    <property type="entry name" value="PROSTAGLANDIN REDUCTASE"/>
    <property type="match status" value="1"/>
</dbReference>
<dbReference type="Proteomes" id="UP000758701">
    <property type="component" value="Unassembled WGS sequence"/>
</dbReference>
<dbReference type="Pfam" id="PF00107">
    <property type="entry name" value="ADH_zinc_N"/>
    <property type="match status" value="1"/>
</dbReference>
<feature type="domain" description="Enoyl reductase (ER)" evidence="2">
    <location>
        <begin position="35"/>
        <end position="350"/>
    </location>
</feature>
<dbReference type="SUPFAM" id="SSF51735">
    <property type="entry name" value="NAD(P)-binding Rossmann-fold domains"/>
    <property type="match status" value="1"/>
</dbReference>
<comment type="caution">
    <text evidence="3">The sequence shown here is derived from an EMBL/GenBank/DDBJ whole genome shotgun (WGS) entry which is preliminary data.</text>
</comment>
<evidence type="ECO:0000313" key="4">
    <source>
        <dbReference type="Proteomes" id="UP000758701"/>
    </source>
</evidence>
<dbReference type="InterPro" id="IPR011032">
    <property type="entry name" value="GroES-like_sf"/>
</dbReference>
<evidence type="ECO:0000313" key="3">
    <source>
        <dbReference type="EMBL" id="MBZ6152423.1"/>
    </source>
</evidence>
<dbReference type="Pfam" id="PF16884">
    <property type="entry name" value="ADH_N_2"/>
    <property type="match status" value="1"/>
</dbReference>
<name>A0ABS7W354_STROV</name>
<dbReference type="Gene3D" id="3.90.180.10">
    <property type="entry name" value="Medium-chain alcohol dehydrogenases, catalytic domain"/>
    <property type="match status" value="1"/>
</dbReference>
<sequence>MTTPPSDSRRAPRGHQGLRTHREVRLAARPAPGARLTDDLFEIAEVPTPSPEPGRLLVRTGVMSVAAVMRTLMDETTDVPMRPFALGEPLYGPAIGEVVAAPGTGFVPGDLVQYDLGWREFALLDPSDVQGVDPGLLPDPAAYLSQGPTAWMAVTRGAEVGPGDTVFVTGAAGGVGSLAGQAARLRGARRVIGSVGSQHKAAILREELGYDAVVLRGAGPIEDQLRAVAPEGVDAVIDSVGGEQLQASIAVANRGARIGLVGALDAQLTDSGTPTTAIDTFSLLTRGITLRGTVLHTDHLDLVPEWHDRFGAGLRDGTLAFPHARLHGLDNAPRALRELVEGRHVGAVLVEL</sequence>
<dbReference type="EMBL" id="JAHSTP010000004">
    <property type="protein sequence ID" value="MBZ6152423.1"/>
    <property type="molecule type" value="Genomic_DNA"/>
</dbReference>
<dbReference type="CDD" id="cd05288">
    <property type="entry name" value="PGDH"/>
    <property type="match status" value="1"/>
</dbReference>
<keyword evidence="1" id="KW-0560">Oxidoreductase</keyword>
<evidence type="ECO:0000256" key="1">
    <source>
        <dbReference type="ARBA" id="ARBA00023002"/>
    </source>
</evidence>
<dbReference type="InterPro" id="IPR036291">
    <property type="entry name" value="NAD(P)-bd_dom_sf"/>
</dbReference>
<protein>
    <submittedName>
        <fullName evidence="3">NADP-dependent oxidoreductase</fullName>
    </submittedName>
</protein>
<dbReference type="SUPFAM" id="SSF50129">
    <property type="entry name" value="GroES-like"/>
    <property type="match status" value="1"/>
</dbReference>
<dbReference type="RefSeq" id="WP_070389350.1">
    <property type="nucleotide sequence ID" value="NZ_JAHSST010000023.1"/>
</dbReference>
<keyword evidence="4" id="KW-1185">Reference proteome</keyword>
<accession>A0ABS7W354</accession>
<dbReference type="Gene3D" id="3.40.50.720">
    <property type="entry name" value="NAD(P)-binding Rossmann-like Domain"/>
    <property type="match status" value="1"/>
</dbReference>
<dbReference type="InterPro" id="IPR020843">
    <property type="entry name" value="ER"/>
</dbReference>
<dbReference type="InterPro" id="IPR045010">
    <property type="entry name" value="MDR_fam"/>
</dbReference>
<dbReference type="InterPro" id="IPR013149">
    <property type="entry name" value="ADH-like_C"/>
</dbReference>
<dbReference type="SMART" id="SM00829">
    <property type="entry name" value="PKS_ER"/>
    <property type="match status" value="1"/>
</dbReference>
<proteinExistence type="predicted"/>
<gene>
    <name evidence="3" type="ORF">KVH32_14805</name>
</gene>